<feature type="compositionally biased region" description="Basic residues" evidence="1">
    <location>
        <begin position="211"/>
        <end position="223"/>
    </location>
</feature>
<dbReference type="GO" id="GO:0005730">
    <property type="term" value="C:nucleolus"/>
    <property type="evidence" value="ECO:0007669"/>
    <property type="project" value="TreeGrafter"/>
</dbReference>
<accession>A0A9W7A6I6</accession>
<dbReference type="Proteomes" id="UP001165082">
    <property type="component" value="Unassembled WGS sequence"/>
</dbReference>
<dbReference type="OrthoDB" id="29523at2759"/>
<sequence length="249" mass="28215">MAGKLNETVSAPVSSVAEKMLKKMGWSKGEGLGKDKQGISTHITVTKRKDDEGIGAEKIQAAEFGDTWWNGALEKTMYKMKMKKKLEKQMKKQEKKKKKKEKTKKKKDEEEEEESASSSLKDKLSNLTEEQLLAGFESKGPPTDSELFAATGGARFGMRAQSKQTGKWKRSEGDAIKEEEERIVREGLVEWDGTGEVKVADIIKKDEEKRKSKKDKKKKKKRKVEGEGDETKTKKNKKEKREKKTSEAL</sequence>
<gene>
    <name evidence="3" type="ORF">TrRE_jg6150</name>
</gene>
<dbReference type="PANTHER" id="PTHR23149:SF9">
    <property type="entry name" value="G PATCH DOMAIN-CONTAINING PROTEIN 4"/>
    <property type="match status" value="1"/>
</dbReference>
<dbReference type="InterPro" id="IPR050656">
    <property type="entry name" value="PINX1"/>
</dbReference>
<evidence type="ECO:0000313" key="3">
    <source>
        <dbReference type="EMBL" id="GMH65026.1"/>
    </source>
</evidence>
<keyword evidence="4" id="KW-1185">Reference proteome</keyword>
<dbReference type="GO" id="GO:0003676">
    <property type="term" value="F:nucleic acid binding"/>
    <property type="evidence" value="ECO:0007669"/>
    <property type="project" value="InterPro"/>
</dbReference>
<reference evidence="3" key="1">
    <citation type="submission" date="2022-07" db="EMBL/GenBank/DDBJ databases">
        <title>Genome analysis of Parmales, a sister group of diatoms, reveals the evolutionary specialization of diatoms from phago-mixotrophs to photoautotrophs.</title>
        <authorList>
            <person name="Ban H."/>
            <person name="Sato S."/>
            <person name="Yoshikawa S."/>
            <person name="Kazumasa Y."/>
            <person name="Nakamura Y."/>
            <person name="Ichinomiya M."/>
            <person name="Saitoh K."/>
            <person name="Sato N."/>
            <person name="Blanc-Mathieu R."/>
            <person name="Endo H."/>
            <person name="Kuwata A."/>
            <person name="Ogata H."/>
        </authorList>
    </citation>
    <scope>NUCLEOTIDE SEQUENCE</scope>
</reference>
<evidence type="ECO:0000313" key="4">
    <source>
        <dbReference type="Proteomes" id="UP001165082"/>
    </source>
</evidence>
<evidence type="ECO:0000256" key="1">
    <source>
        <dbReference type="SAM" id="MobiDB-lite"/>
    </source>
</evidence>
<dbReference type="EMBL" id="BRXZ01001195">
    <property type="protein sequence ID" value="GMH65026.1"/>
    <property type="molecule type" value="Genomic_DNA"/>
</dbReference>
<comment type="caution">
    <text evidence="3">The sequence shown here is derived from an EMBL/GenBank/DDBJ whole genome shotgun (WGS) entry which is preliminary data.</text>
</comment>
<dbReference type="AlphaFoldDB" id="A0A9W7A6I6"/>
<dbReference type="PROSITE" id="PS50174">
    <property type="entry name" value="G_PATCH"/>
    <property type="match status" value="1"/>
</dbReference>
<evidence type="ECO:0000259" key="2">
    <source>
        <dbReference type="PROSITE" id="PS50174"/>
    </source>
</evidence>
<dbReference type="SMART" id="SM00443">
    <property type="entry name" value="G_patch"/>
    <property type="match status" value="1"/>
</dbReference>
<name>A0A9W7A6I6_9STRA</name>
<proteinExistence type="predicted"/>
<feature type="region of interest" description="Disordered" evidence="1">
    <location>
        <begin position="83"/>
        <end position="180"/>
    </location>
</feature>
<dbReference type="InterPro" id="IPR000467">
    <property type="entry name" value="G_patch_dom"/>
</dbReference>
<organism evidence="3 4">
    <name type="scientific">Triparma retinervis</name>
    <dbReference type="NCBI Taxonomy" id="2557542"/>
    <lineage>
        <taxon>Eukaryota</taxon>
        <taxon>Sar</taxon>
        <taxon>Stramenopiles</taxon>
        <taxon>Ochrophyta</taxon>
        <taxon>Bolidophyceae</taxon>
        <taxon>Parmales</taxon>
        <taxon>Triparmaceae</taxon>
        <taxon>Triparma</taxon>
    </lineage>
</organism>
<feature type="compositionally biased region" description="Basic and acidic residues" evidence="1">
    <location>
        <begin position="199"/>
        <end position="210"/>
    </location>
</feature>
<feature type="compositionally biased region" description="Basic residues" evidence="1">
    <location>
        <begin position="93"/>
        <end position="105"/>
    </location>
</feature>
<protein>
    <recommendedName>
        <fullName evidence="2">G-patch domain-containing protein</fullName>
    </recommendedName>
</protein>
<feature type="region of interest" description="Disordered" evidence="1">
    <location>
        <begin position="199"/>
        <end position="249"/>
    </location>
</feature>
<feature type="domain" description="G-patch" evidence="2">
    <location>
        <begin position="13"/>
        <end position="59"/>
    </location>
</feature>
<dbReference type="PANTHER" id="PTHR23149">
    <property type="entry name" value="G PATCH DOMAIN CONTAINING PROTEIN"/>
    <property type="match status" value="1"/>
</dbReference>
<dbReference type="Pfam" id="PF01585">
    <property type="entry name" value="G-patch"/>
    <property type="match status" value="1"/>
</dbReference>
<feature type="compositionally biased region" description="Basic and acidic residues" evidence="1">
    <location>
        <begin position="224"/>
        <end position="233"/>
    </location>
</feature>
<feature type="compositionally biased region" description="Basic and acidic residues" evidence="1">
    <location>
        <begin position="169"/>
        <end position="180"/>
    </location>
</feature>